<keyword evidence="4" id="KW-1185">Reference proteome</keyword>
<dbReference type="Pfam" id="PF08786">
    <property type="entry name" value="DcrB"/>
    <property type="match status" value="1"/>
</dbReference>
<dbReference type="Proteomes" id="UP001463408">
    <property type="component" value="Unassembled WGS sequence"/>
</dbReference>
<evidence type="ECO:0000313" key="3">
    <source>
        <dbReference type="Proteomes" id="UP001059272"/>
    </source>
</evidence>
<organism evidence="2 3">
    <name type="scientific">Pectobacterium polonicum</name>
    <dbReference type="NCBI Taxonomy" id="2485124"/>
    <lineage>
        <taxon>Bacteria</taxon>
        <taxon>Pseudomonadati</taxon>
        <taxon>Pseudomonadota</taxon>
        <taxon>Gammaproteobacteria</taxon>
        <taxon>Enterobacterales</taxon>
        <taxon>Pectobacteriaceae</taxon>
        <taxon>Pectobacterium</taxon>
    </lineage>
</organism>
<dbReference type="Gene3D" id="3.40.1000.10">
    <property type="entry name" value="Mog1/PsbP, alpha/beta/alpha sandwich"/>
    <property type="match status" value="1"/>
</dbReference>
<dbReference type="RefSeq" id="WP_137742505.1">
    <property type="nucleotide sequence ID" value="NZ_CP090065.1"/>
</dbReference>
<dbReference type="InterPro" id="IPR016123">
    <property type="entry name" value="Mog1/PsbP_a/b/a-sand"/>
</dbReference>
<evidence type="ECO:0000313" key="2">
    <source>
        <dbReference type="EMBL" id="UVO08500.1"/>
    </source>
</evidence>
<reference evidence="1 4" key="2">
    <citation type="submission" date="2024-06" db="EMBL/GenBank/DDBJ databases">
        <title>Pangenomics to understand the prophage dynamics in the radiating lineages of P. brasiliense.</title>
        <authorList>
            <person name="Pardeshi L.A."/>
            <person name="Van Duivenbode I."/>
            <person name="Jonkheer E.M."/>
            <person name="Pel M.J.C."/>
            <person name="Kupczok A."/>
            <person name="De Ridder D."/>
            <person name="Smit S."/>
            <person name="Van Der Lee T.J."/>
        </authorList>
    </citation>
    <scope>NUCLEOTIDE SEQUENCE [LARGE SCALE GENOMIC DNA]</scope>
    <source>
        <strain evidence="1 4">PD 8607</strain>
    </source>
</reference>
<dbReference type="Proteomes" id="UP001059272">
    <property type="component" value="Chromosome"/>
</dbReference>
<evidence type="ECO:0000313" key="4">
    <source>
        <dbReference type="Proteomes" id="UP001463408"/>
    </source>
</evidence>
<evidence type="ECO:0000313" key="1">
    <source>
        <dbReference type="EMBL" id="MEQ9940123.1"/>
    </source>
</evidence>
<protein>
    <submittedName>
        <fullName evidence="2">DUF1795 domain-containing protein</fullName>
    </submittedName>
</protein>
<dbReference type="EMBL" id="CP090065">
    <property type="protein sequence ID" value="UVO08500.1"/>
    <property type="molecule type" value="Genomic_DNA"/>
</dbReference>
<dbReference type="InterPro" id="IPR014894">
    <property type="entry name" value="DcrB/EagT6"/>
</dbReference>
<proteinExistence type="predicted"/>
<name>A0AAE9NRS2_9GAMM</name>
<accession>A0AAE9NRS2</accession>
<dbReference type="EMBL" id="JBEHEF010000032">
    <property type="protein sequence ID" value="MEQ9940123.1"/>
    <property type="molecule type" value="Genomic_DNA"/>
</dbReference>
<reference evidence="2" key="1">
    <citation type="submission" date="2021-12" db="EMBL/GenBank/DDBJ databases">
        <title>Genome sequence of novel Pectobacterium sp. causing blackleg.</title>
        <authorList>
            <person name="Wang J."/>
        </authorList>
    </citation>
    <scope>NUCLEOTIDE SEQUENCE</scope>
    <source>
        <strain evidence="2">BY21311</strain>
    </source>
</reference>
<dbReference type="SUPFAM" id="SSF55724">
    <property type="entry name" value="Mog1p/PsbP-like"/>
    <property type="match status" value="1"/>
</dbReference>
<dbReference type="AlphaFoldDB" id="A0AAE9NRS2"/>
<gene>
    <name evidence="1" type="ORF">ABRQ07_21375</name>
    <name evidence="2" type="ORF">LW347_00350</name>
</gene>
<sequence>MTTNSSACCIFTEGSITLPDGYRDRTVNALISEKEGDPTFTVARDSLEAGESRSDYIERQLTLMSQHLKGWKTLARDAIWLGSHLLEGETISASYLREGRRMWQQQAVFALDNAQILVFTLSKTAPLSATDESQLNALLGSFTFNS</sequence>
<dbReference type="KEGG" id="ppoo:LW347_00350"/>